<evidence type="ECO:0000256" key="2">
    <source>
        <dbReference type="ARBA" id="ARBA00004308"/>
    </source>
</evidence>
<evidence type="ECO:0000256" key="4">
    <source>
        <dbReference type="ARBA" id="ARBA00012350"/>
    </source>
</evidence>
<evidence type="ECO:0000256" key="10">
    <source>
        <dbReference type="ARBA" id="ARBA00023316"/>
    </source>
</evidence>
<reference evidence="15" key="1">
    <citation type="submission" date="2018-06" db="EMBL/GenBank/DDBJ databases">
        <authorList>
            <person name="Guldener U."/>
        </authorList>
    </citation>
    <scope>NUCLEOTIDE SEQUENCE [LARGE SCALE GENOMIC DNA]</scope>
    <source>
        <strain evidence="15">UTAD17</strain>
    </source>
</reference>
<keyword evidence="10" id="KW-0961">Cell wall biogenesis/degradation</keyword>
<dbReference type="EMBL" id="UFAJ01000912">
    <property type="protein sequence ID" value="SSD61814.1"/>
    <property type="molecule type" value="Genomic_DNA"/>
</dbReference>
<dbReference type="GO" id="GO:0012505">
    <property type="term" value="C:endomembrane system"/>
    <property type="evidence" value="ECO:0007669"/>
    <property type="project" value="UniProtKB-SubCell"/>
</dbReference>
<protein>
    <recommendedName>
        <fullName evidence="4 12">Mannan endo-1,6-alpha-mannosidase</fullName>
        <ecNumber evidence="4 12">3.2.1.101</ecNumber>
    </recommendedName>
</protein>
<dbReference type="InterPro" id="IPR014480">
    <property type="entry name" value="Mannan-1_6-alpha_mannosidase"/>
</dbReference>
<dbReference type="EC" id="3.2.1.101" evidence="4 12"/>
<keyword evidence="7 13" id="KW-0472">Membrane</keyword>
<name>A0A376BB79_9ASCO</name>
<evidence type="ECO:0000256" key="13">
    <source>
        <dbReference type="SAM" id="Phobius"/>
    </source>
</evidence>
<keyword evidence="15" id="KW-1185">Reference proteome</keyword>
<dbReference type="PANTHER" id="PTHR12145">
    <property type="entry name" value="MANNAN ENDO-1,6-ALPHA-MANNOSIDASE DCW1"/>
    <property type="match status" value="1"/>
</dbReference>
<feature type="transmembrane region" description="Helical" evidence="13">
    <location>
        <begin position="397"/>
        <end position="418"/>
    </location>
</feature>
<sequence length="419" mass="45784">MLDYYEGERYGGTVGMFQSPYYWWQAGEAFGGMIENWYLCENNTFESLIQDAIIHQAGDSYDFMTENQTMVEGNDDQGIWGLTVMTATERNFTAPDNSSGSSSIPGYLAMAQGVYNTMYSRWDADTCGGGLRWQIFTWNNGYSYKNTIANGCLFNLAARLGRYTGNTTYLDVAAKVFDWLVDVGFVTLSSDSKVYDGAMIDTNCSNITETEWTYNYGIILAGAAYMYNATNGSSVWETNVGYLLDGASKTFFVNDTMYEQACQSSGTCNNDQRSFKSLFSRLLSYTSVMAPFTTDTINTLIETSARGAAESCSGGYDEHTCGLDWTLGKNDAVYGLGEQMCALEIIQGLLIHDRPAPYTADNGGSSKGDVNAGLGSDSDTVASLLQNTLSISQKDRIGASIITAIVLVVLIGGGIWMLF</sequence>
<dbReference type="GO" id="GO:0008496">
    <property type="term" value="F:mannan endo-1,6-alpha-mannosidase activity"/>
    <property type="evidence" value="ECO:0007669"/>
    <property type="project" value="UniProtKB-UniRule"/>
</dbReference>
<comment type="similarity">
    <text evidence="3 12">Belongs to the glycosyl hydrolase 76 family.</text>
</comment>
<evidence type="ECO:0000256" key="1">
    <source>
        <dbReference type="ARBA" id="ARBA00001452"/>
    </source>
</evidence>
<evidence type="ECO:0000256" key="12">
    <source>
        <dbReference type="PIRNR" id="PIRNR016302"/>
    </source>
</evidence>
<dbReference type="PIRSF" id="PIRSF016302">
    <property type="entry name" value="Man_a_manosd"/>
    <property type="match status" value="1"/>
</dbReference>
<evidence type="ECO:0000256" key="5">
    <source>
        <dbReference type="ARBA" id="ARBA00022729"/>
    </source>
</evidence>
<dbReference type="Gene3D" id="1.50.10.20">
    <property type="match status" value="1"/>
</dbReference>
<accession>A0A376BB79</accession>
<dbReference type="GO" id="GO:0007117">
    <property type="term" value="P:budding cell bud growth"/>
    <property type="evidence" value="ECO:0007669"/>
    <property type="project" value="TreeGrafter"/>
</dbReference>
<dbReference type="GO" id="GO:0016052">
    <property type="term" value="P:carbohydrate catabolic process"/>
    <property type="evidence" value="ECO:0007669"/>
    <property type="project" value="InterPro"/>
</dbReference>
<evidence type="ECO:0000256" key="3">
    <source>
        <dbReference type="ARBA" id="ARBA00009699"/>
    </source>
</evidence>
<evidence type="ECO:0000256" key="11">
    <source>
        <dbReference type="ARBA" id="ARBA00054068"/>
    </source>
</evidence>
<proteinExistence type="inferred from homology"/>
<dbReference type="AlphaFoldDB" id="A0A376BB79"/>
<keyword evidence="13" id="KW-1133">Transmembrane helix</keyword>
<comment type="catalytic activity">
    <reaction evidence="1 12">
        <text>Random hydrolysis of (1-&gt;6)-alpha-D-mannosidic linkages in unbranched (1-&gt;6)-mannans.</text>
        <dbReference type="EC" id="3.2.1.101"/>
    </reaction>
</comment>
<dbReference type="PANTHER" id="PTHR12145:SF21">
    <property type="entry name" value="MANNAN ENDO-1,6-ALPHA-MANNOSIDASE DFG5"/>
    <property type="match status" value="1"/>
</dbReference>
<dbReference type="VEuPathDB" id="FungiDB:SCODWIG_03575"/>
<dbReference type="GO" id="GO:0071555">
    <property type="term" value="P:cell wall organization"/>
    <property type="evidence" value="ECO:0007669"/>
    <property type="project" value="UniProtKB-KW"/>
</dbReference>
<comment type="function">
    <text evidence="11">Required for normal synthesis of the cell wall.</text>
</comment>
<evidence type="ECO:0000256" key="7">
    <source>
        <dbReference type="ARBA" id="ARBA00023136"/>
    </source>
</evidence>
<keyword evidence="9 12" id="KW-0326">Glycosidase</keyword>
<evidence type="ECO:0000256" key="9">
    <source>
        <dbReference type="ARBA" id="ARBA00023295"/>
    </source>
</evidence>
<evidence type="ECO:0000313" key="15">
    <source>
        <dbReference type="Proteomes" id="UP000262825"/>
    </source>
</evidence>
<organism evidence="14 15">
    <name type="scientific">Saccharomycodes ludwigii</name>
    <dbReference type="NCBI Taxonomy" id="36035"/>
    <lineage>
        <taxon>Eukaryota</taxon>
        <taxon>Fungi</taxon>
        <taxon>Dikarya</taxon>
        <taxon>Ascomycota</taxon>
        <taxon>Saccharomycotina</taxon>
        <taxon>Saccharomycetes</taxon>
        <taxon>Saccharomycodales</taxon>
        <taxon>Saccharomycodaceae</taxon>
        <taxon>Saccharomycodes</taxon>
    </lineage>
</organism>
<dbReference type="Proteomes" id="UP000262825">
    <property type="component" value="Unassembled WGS sequence"/>
</dbReference>
<keyword evidence="8" id="KW-0325">Glycoprotein</keyword>
<dbReference type="Pfam" id="PF03663">
    <property type="entry name" value="Glyco_hydro_76"/>
    <property type="match status" value="1"/>
</dbReference>
<dbReference type="InterPro" id="IPR008928">
    <property type="entry name" value="6-hairpin_glycosidase_sf"/>
</dbReference>
<dbReference type="FunFam" id="1.50.10.20:FF:000006">
    <property type="entry name" value="Mannan endo-1,6-alpha-mannosidase"/>
    <property type="match status" value="1"/>
</dbReference>
<evidence type="ECO:0000256" key="6">
    <source>
        <dbReference type="ARBA" id="ARBA00022801"/>
    </source>
</evidence>
<dbReference type="GO" id="GO:0009272">
    <property type="term" value="P:fungal-type cell wall biogenesis"/>
    <property type="evidence" value="ECO:0007669"/>
    <property type="project" value="TreeGrafter"/>
</dbReference>
<dbReference type="SUPFAM" id="SSF48208">
    <property type="entry name" value="Six-hairpin glycosidases"/>
    <property type="match status" value="1"/>
</dbReference>
<comment type="subcellular location">
    <subcellularLocation>
        <location evidence="2">Endomembrane system</location>
    </subcellularLocation>
</comment>
<keyword evidence="13" id="KW-0812">Transmembrane</keyword>
<gene>
    <name evidence="14" type="ORF">SCODWIG_03575</name>
</gene>
<evidence type="ECO:0000256" key="8">
    <source>
        <dbReference type="ARBA" id="ARBA00023180"/>
    </source>
</evidence>
<keyword evidence="6 12" id="KW-0378">Hydrolase</keyword>
<keyword evidence="5" id="KW-0732">Signal</keyword>
<evidence type="ECO:0000313" key="14">
    <source>
        <dbReference type="EMBL" id="SSD61814.1"/>
    </source>
</evidence>
<dbReference type="InterPro" id="IPR005198">
    <property type="entry name" value="Glyco_hydro_76"/>
</dbReference>